<dbReference type="AntiFam" id="ANF00149">
    <property type="entry name" value="Shadow ORF (opposite cshA)"/>
</dbReference>
<evidence type="ECO:0000313" key="1">
    <source>
        <dbReference type="Ensembl" id="ENSXETP00000083718"/>
    </source>
</evidence>
<reference evidence="1" key="1">
    <citation type="journal article" date="2010" name="Science">
        <title>The genome of the Western clawed frog Xenopus tropicalis.</title>
        <authorList>
            <person name="Hellsten U."/>
            <person name="Harland R.M."/>
            <person name="Gilchrist M.J."/>
            <person name="Hendrix D."/>
            <person name="Jurka J."/>
            <person name="Kapitonov V."/>
            <person name="Ovcharenko I."/>
            <person name="Putnam N.H."/>
            <person name="Shu S."/>
            <person name="Taher L."/>
            <person name="Blitz I.L."/>
            <person name="Blumberg B."/>
            <person name="Dichmann D.S."/>
            <person name="Dubchak I."/>
            <person name="Amaya E."/>
            <person name="Detter J.C."/>
            <person name="Fletcher R."/>
            <person name="Gerhard D.S."/>
            <person name="Goodstein D."/>
            <person name="Graves T."/>
            <person name="Grigoriev I.V."/>
            <person name="Grimwood J."/>
            <person name="Kawashima T."/>
            <person name="Lindquist E."/>
            <person name="Lucas S.M."/>
            <person name="Mead P.E."/>
            <person name="Mitros T."/>
            <person name="Ogino H."/>
            <person name="Ohta Y."/>
            <person name="Poliakov A.V."/>
            <person name="Pollet N."/>
            <person name="Robert J."/>
            <person name="Salamov A."/>
            <person name="Sater A.K."/>
            <person name="Schmutz J."/>
            <person name="Terry A."/>
            <person name="Vize P.D."/>
            <person name="Warren W.C."/>
            <person name="Wells D."/>
            <person name="Wills A."/>
            <person name="Wilson R.K."/>
            <person name="Zimmerman L.B."/>
            <person name="Zorn A.M."/>
            <person name="Grainger R."/>
            <person name="Grammer T."/>
            <person name="Khokha M.K."/>
            <person name="Richardson P.M."/>
            <person name="Rokhsar D.S."/>
        </authorList>
    </citation>
    <scope>NUCLEOTIDE SEQUENCE [LARGE SCALE GENOMIC DNA]</scope>
    <source>
        <strain evidence="1">Nigerian</strain>
    </source>
</reference>
<dbReference type="AlphaFoldDB" id="A0A6I8RDW2"/>
<organism evidence="1">
    <name type="scientific">Xenopus tropicalis</name>
    <name type="common">Western clawed frog</name>
    <name type="synonym">Silurana tropicalis</name>
    <dbReference type="NCBI Taxonomy" id="8364"/>
    <lineage>
        <taxon>Eukaryota</taxon>
        <taxon>Metazoa</taxon>
        <taxon>Chordata</taxon>
        <taxon>Craniata</taxon>
        <taxon>Vertebrata</taxon>
        <taxon>Euteleostomi</taxon>
        <taxon>Amphibia</taxon>
        <taxon>Batrachia</taxon>
        <taxon>Anura</taxon>
        <taxon>Pipoidea</taxon>
        <taxon>Pipidae</taxon>
        <taxon>Xenopodinae</taxon>
        <taxon>Xenopus</taxon>
        <taxon>Silurana</taxon>
    </lineage>
</organism>
<reference evidence="1" key="2">
    <citation type="submission" date="2020-05" db="UniProtKB">
        <authorList>
            <consortium name="Ensembl"/>
        </authorList>
    </citation>
    <scope>IDENTIFICATION</scope>
</reference>
<dbReference type="GeneTree" id="ENSGT01090000260288"/>
<sequence length="198" mass="21676">MAEDHGLRDGYGAVDVAQSSELILAAMALDVVLLDGVQSLLLPLQLDDVGFRHNLLGKSPHRFFKSSGEEKHLAVPGQHPPISHSLLDADALILVSLSGDHHVCFIEHKHLNLLGINKPEFGAPVEHRSRRADNNMLWNLLPALHSILTFLSSHSVGQFDIGELPHLFNNLPKAQALIKEEATSQKLPWKGITSPNAI</sequence>
<accession>A0A6I8RDW2</accession>
<proteinExistence type="predicted"/>
<name>A0A6I8RDW2_XENTR</name>
<protein>
    <submittedName>
        <fullName evidence="1">Uncharacterized protein</fullName>
    </submittedName>
</protein>
<dbReference type="Ensembl" id="ENSXETT00000093688">
    <property type="protein sequence ID" value="ENSXETP00000083718"/>
    <property type="gene ID" value="ENSXETG00000040911"/>
</dbReference>
<dbReference type="Bgee" id="ENSXETG00000040911">
    <property type="expression patterns" value="Expressed in 2-cell stage embryo and 4 other cell types or tissues"/>
</dbReference>
<dbReference type="InParanoid" id="A0A6I8RDW2"/>